<dbReference type="EMBL" id="QRGP01000002">
    <property type="protein sequence ID" value="RDV02739.1"/>
    <property type="molecule type" value="Genomic_DNA"/>
</dbReference>
<dbReference type="AlphaFoldDB" id="A0A371B582"/>
<evidence type="ECO:0000256" key="1">
    <source>
        <dbReference type="SAM" id="MobiDB-lite"/>
    </source>
</evidence>
<organism evidence="3 4">
    <name type="scientific">Sphingorhabdus pulchriflava</name>
    <dbReference type="NCBI Taxonomy" id="2292257"/>
    <lineage>
        <taxon>Bacteria</taxon>
        <taxon>Pseudomonadati</taxon>
        <taxon>Pseudomonadota</taxon>
        <taxon>Alphaproteobacteria</taxon>
        <taxon>Sphingomonadales</taxon>
        <taxon>Sphingomonadaceae</taxon>
        <taxon>Sphingorhabdus</taxon>
    </lineage>
</organism>
<feature type="signal peptide" evidence="2">
    <location>
        <begin position="1"/>
        <end position="20"/>
    </location>
</feature>
<dbReference type="Pfam" id="PF11233">
    <property type="entry name" value="DUF3035"/>
    <property type="match status" value="1"/>
</dbReference>
<evidence type="ECO:0000313" key="4">
    <source>
        <dbReference type="Proteomes" id="UP000263833"/>
    </source>
</evidence>
<sequence length="81" mass="8453">MTRKFIITSASLLAFSALSACGSTSVFDRERPDEFAVGRAAPLAVPADLSTLPTPQPGAGRPQEGDSKQAMLDAMFGAPKQ</sequence>
<dbReference type="OrthoDB" id="8478256at2"/>
<reference evidence="4" key="1">
    <citation type="submission" date="2018-08" db="EMBL/GenBank/DDBJ databases">
        <authorList>
            <person name="Kim S.-J."/>
            <person name="Jung G.-Y."/>
        </authorList>
    </citation>
    <scope>NUCLEOTIDE SEQUENCE [LARGE SCALE GENOMIC DNA]</scope>
    <source>
        <strain evidence="4">GY_G</strain>
    </source>
</reference>
<accession>A0A371B582</accession>
<keyword evidence="2" id="KW-0732">Signal</keyword>
<dbReference type="RefSeq" id="WP_115549841.1">
    <property type="nucleotide sequence ID" value="NZ_QRGP01000002.1"/>
</dbReference>
<name>A0A371B582_9SPHN</name>
<comment type="caution">
    <text evidence="3">The sequence shown here is derived from an EMBL/GenBank/DDBJ whole genome shotgun (WGS) entry which is preliminary data.</text>
</comment>
<keyword evidence="4" id="KW-1185">Reference proteome</keyword>
<feature type="chain" id="PRO_5016621762" evidence="2">
    <location>
        <begin position="21"/>
        <end position="81"/>
    </location>
</feature>
<dbReference type="PROSITE" id="PS51257">
    <property type="entry name" value="PROKAR_LIPOPROTEIN"/>
    <property type="match status" value="1"/>
</dbReference>
<evidence type="ECO:0000313" key="3">
    <source>
        <dbReference type="EMBL" id="RDV02739.1"/>
    </source>
</evidence>
<dbReference type="Proteomes" id="UP000263833">
    <property type="component" value="Unassembled WGS sequence"/>
</dbReference>
<feature type="region of interest" description="Disordered" evidence="1">
    <location>
        <begin position="46"/>
        <end position="81"/>
    </location>
</feature>
<proteinExistence type="predicted"/>
<evidence type="ECO:0000256" key="2">
    <source>
        <dbReference type="SAM" id="SignalP"/>
    </source>
</evidence>
<gene>
    <name evidence="3" type="ORF">DXH95_12390</name>
</gene>
<protein>
    <submittedName>
        <fullName evidence="3">DUF3035 domain-containing protein</fullName>
    </submittedName>
</protein>
<dbReference type="InterPro" id="IPR021395">
    <property type="entry name" value="DUF3035"/>
</dbReference>